<evidence type="ECO:0000313" key="7">
    <source>
        <dbReference type="Proteomes" id="UP000436088"/>
    </source>
</evidence>
<dbReference type="GO" id="GO:0016121">
    <property type="term" value="P:carotene catabolic process"/>
    <property type="evidence" value="ECO:0007669"/>
    <property type="project" value="TreeGrafter"/>
</dbReference>
<keyword evidence="3 6" id="KW-0223">Dioxygenase</keyword>
<keyword evidence="7" id="KW-1185">Reference proteome</keyword>
<feature type="binding site" evidence="5">
    <location>
        <position position="318"/>
    </location>
    <ligand>
        <name>Fe cation</name>
        <dbReference type="ChEBI" id="CHEBI:24875"/>
        <note>catalytic</note>
    </ligand>
</feature>
<gene>
    <name evidence="6" type="ORF">F3Y22_tig00116996pilonHSYRG00178</name>
</gene>
<evidence type="ECO:0000313" key="6">
    <source>
        <dbReference type="EMBL" id="KAE8657201.1"/>
    </source>
</evidence>
<dbReference type="InterPro" id="IPR004294">
    <property type="entry name" value="Carotenoid_Oase"/>
</dbReference>
<sequence length="573" mass="63998">MPDPFFFTIDDKFCIPHLRLNKTATLGFIRAALLYFLAYRINKSLTIVVAGSYLNMNALSSRFLPQLVFRPISIPPLTALSSSIGATVNTRIFDTFEDIIHNFIDPPPLPALDPRHVLSGNFVPVNELPPTECEVIQGAFPSCLDGAYIRNGPNPQYFPRGSFHLIDGDGLLHSLRISQGRATLCSRHVKTYKYTTERNLGSPIVPNLFSSFTSLPACIARGFLLAARIIIGLYDPANGIGVANTSLALFGNRVYALCESDLPYAVRLTSDGDIETLGRHDFGGTLLTNMTAHPKVDPDSGEAFDVHIMSMPHPSFVHDFAITKKYALFPDIQMRMKKPIEMIFQGGNPMVSDPTKVARFGVIPRYAKNESEMRWFNVPGFNPMHFVNAWEEDNENAIVMLASSVTSIEHALQRFDLVRNRMEKVRINVNTGMVTRQSISSRNLDLEVINPSYLAKKNRYVYSGVGEPLPKMSRVVKLDYPKGVSKDCTVASRMYGPGCYGAEPFFVAKEGENSEDDGYLLTYVHDENTRESRFLVMDAKSPDLDIVATVKLPQRVPYGFHGLFVKESELNKF</sequence>
<dbReference type="GO" id="GO:0046872">
    <property type="term" value="F:metal ion binding"/>
    <property type="evidence" value="ECO:0007669"/>
    <property type="project" value="UniProtKB-KW"/>
</dbReference>
<reference evidence="6" key="1">
    <citation type="submission" date="2019-09" db="EMBL/GenBank/DDBJ databases">
        <title>Draft genome information of white flower Hibiscus syriacus.</title>
        <authorList>
            <person name="Kim Y.-M."/>
        </authorList>
    </citation>
    <scope>NUCLEOTIDE SEQUENCE [LARGE SCALE GENOMIC DNA]</scope>
    <source>
        <strain evidence="6">YM2019G1</strain>
    </source>
</reference>
<keyword evidence="3 6" id="KW-0560">Oxidoreductase</keyword>
<accession>A0A6A2WH06</accession>
<protein>
    <submittedName>
        <fullName evidence="6">Carotenoid cleavage dioxygenase 4</fullName>
    </submittedName>
</protein>
<comment type="caution">
    <text evidence="6">The sequence shown here is derived from an EMBL/GenBank/DDBJ whole genome shotgun (WGS) entry which is preliminary data.</text>
</comment>
<dbReference type="GO" id="GO:0009570">
    <property type="term" value="C:chloroplast stroma"/>
    <property type="evidence" value="ECO:0007669"/>
    <property type="project" value="TreeGrafter"/>
</dbReference>
<evidence type="ECO:0000256" key="4">
    <source>
        <dbReference type="ARBA" id="ARBA00023004"/>
    </source>
</evidence>
<feature type="binding site" evidence="5">
    <location>
        <position position="561"/>
    </location>
    <ligand>
        <name>Fe cation</name>
        <dbReference type="ChEBI" id="CHEBI:24875"/>
        <note>catalytic</note>
    </ligand>
</feature>
<proteinExistence type="inferred from homology"/>
<keyword evidence="2 5" id="KW-0479">Metal-binding</keyword>
<dbReference type="GO" id="GO:0010436">
    <property type="term" value="F:carotenoid dioxygenase activity"/>
    <property type="evidence" value="ECO:0007669"/>
    <property type="project" value="TreeGrafter"/>
</dbReference>
<evidence type="ECO:0000256" key="1">
    <source>
        <dbReference type="ARBA" id="ARBA00006787"/>
    </source>
</evidence>
<evidence type="ECO:0000256" key="2">
    <source>
        <dbReference type="ARBA" id="ARBA00022723"/>
    </source>
</evidence>
<comment type="cofactor">
    <cofactor evidence="5">
        <name>Fe(2+)</name>
        <dbReference type="ChEBI" id="CHEBI:29033"/>
    </cofactor>
    <text evidence="5">Binds 1 Fe(2+) ion per subunit.</text>
</comment>
<dbReference type="EMBL" id="VEPZ02001761">
    <property type="protein sequence ID" value="KAE8657201.1"/>
    <property type="molecule type" value="Genomic_DNA"/>
</dbReference>
<dbReference type="PANTHER" id="PTHR10543:SF46">
    <property type="entry name" value="CAROTENOID CLEAVAGE DIOXYGENASE 4, CHLOROPLASTIC-RELATED"/>
    <property type="match status" value="1"/>
</dbReference>
<evidence type="ECO:0000256" key="3">
    <source>
        <dbReference type="ARBA" id="ARBA00022964"/>
    </source>
</evidence>
<name>A0A6A2WH06_HIBSY</name>
<organism evidence="6 7">
    <name type="scientific">Hibiscus syriacus</name>
    <name type="common">Rose of Sharon</name>
    <dbReference type="NCBI Taxonomy" id="106335"/>
    <lineage>
        <taxon>Eukaryota</taxon>
        <taxon>Viridiplantae</taxon>
        <taxon>Streptophyta</taxon>
        <taxon>Embryophyta</taxon>
        <taxon>Tracheophyta</taxon>
        <taxon>Spermatophyta</taxon>
        <taxon>Magnoliopsida</taxon>
        <taxon>eudicotyledons</taxon>
        <taxon>Gunneridae</taxon>
        <taxon>Pentapetalae</taxon>
        <taxon>rosids</taxon>
        <taxon>malvids</taxon>
        <taxon>Malvales</taxon>
        <taxon>Malvaceae</taxon>
        <taxon>Malvoideae</taxon>
        <taxon>Hibiscus</taxon>
    </lineage>
</organism>
<feature type="binding site" evidence="5">
    <location>
        <position position="293"/>
    </location>
    <ligand>
        <name>Fe cation</name>
        <dbReference type="ChEBI" id="CHEBI:24875"/>
        <note>catalytic</note>
    </ligand>
</feature>
<feature type="binding site" evidence="5">
    <location>
        <position position="385"/>
    </location>
    <ligand>
        <name>Fe cation</name>
        <dbReference type="ChEBI" id="CHEBI:24875"/>
        <note>catalytic</note>
    </ligand>
</feature>
<dbReference type="Proteomes" id="UP000436088">
    <property type="component" value="Unassembled WGS sequence"/>
</dbReference>
<dbReference type="PANTHER" id="PTHR10543">
    <property type="entry name" value="BETA-CAROTENE DIOXYGENASE"/>
    <property type="match status" value="1"/>
</dbReference>
<dbReference type="AlphaFoldDB" id="A0A6A2WH06"/>
<dbReference type="Pfam" id="PF03055">
    <property type="entry name" value="RPE65"/>
    <property type="match status" value="2"/>
</dbReference>
<evidence type="ECO:0000256" key="5">
    <source>
        <dbReference type="PIRSR" id="PIRSR604294-1"/>
    </source>
</evidence>
<keyword evidence="4 5" id="KW-0408">Iron</keyword>
<comment type="similarity">
    <text evidence="1">Belongs to the carotenoid oxygenase family.</text>
</comment>